<dbReference type="AlphaFoldDB" id="A0A8J5H8E5"/>
<organism evidence="2 3">
    <name type="scientific">Zingiber officinale</name>
    <name type="common">Ginger</name>
    <name type="synonym">Amomum zingiber</name>
    <dbReference type="NCBI Taxonomy" id="94328"/>
    <lineage>
        <taxon>Eukaryota</taxon>
        <taxon>Viridiplantae</taxon>
        <taxon>Streptophyta</taxon>
        <taxon>Embryophyta</taxon>
        <taxon>Tracheophyta</taxon>
        <taxon>Spermatophyta</taxon>
        <taxon>Magnoliopsida</taxon>
        <taxon>Liliopsida</taxon>
        <taxon>Zingiberales</taxon>
        <taxon>Zingiberaceae</taxon>
        <taxon>Zingiber</taxon>
    </lineage>
</organism>
<protein>
    <submittedName>
        <fullName evidence="2">Uncharacterized protein</fullName>
    </submittedName>
</protein>
<keyword evidence="1" id="KW-0812">Transmembrane</keyword>
<dbReference type="EMBL" id="JACMSC010000006">
    <property type="protein sequence ID" value="KAG6518849.1"/>
    <property type="molecule type" value="Genomic_DNA"/>
</dbReference>
<keyword evidence="1" id="KW-0472">Membrane</keyword>
<feature type="transmembrane region" description="Helical" evidence="1">
    <location>
        <begin position="75"/>
        <end position="97"/>
    </location>
</feature>
<comment type="caution">
    <text evidence="2">The sequence shown here is derived from an EMBL/GenBank/DDBJ whole genome shotgun (WGS) entry which is preliminary data.</text>
</comment>
<accession>A0A8J5H8E5</accession>
<evidence type="ECO:0000313" key="2">
    <source>
        <dbReference type="EMBL" id="KAG6518849.1"/>
    </source>
</evidence>
<dbReference type="PANTHER" id="PTHR37254:SF1">
    <property type="entry name" value="OS01G0100500 PROTEIN"/>
    <property type="match status" value="1"/>
</dbReference>
<name>A0A8J5H8E5_ZINOF</name>
<proteinExistence type="predicted"/>
<evidence type="ECO:0000256" key="1">
    <source>
        <dbReference type="SAM" id="Phobius"/>
    </source>
</evidence>
<evidence type="ECO:0000313" key="3">
    <source>
        <dbReference type="Proteomes" id="UP000734854"/>
    </source>
</evidence>
<keyword evidence="1" id="KW-1133">Transmembrane helix</keyword>
<gene>
    <name evidence="2" type="ORF">ZIOFF_022330</name>
</gene>
<sequence length="443" mass="49890">MEHNGSGDACPAQAFRYNETLCACNPGRYLVNGSCVMFDTGGEWVVSSGVSPSTSFLTTVLPVDSITRFTQSQAVLLEATLVLLLIWLVFCFALRFARFDGRSFWSLLRWWISRFDMFYATNHWLVSKFWQPFSIPISFCASSFVLFELDGMLSPDFVALLRASTVDWIAILTSMVELCIQNIQLLVIILAAQLYHFDRLLYQIITKRNIEVHKIRPANAPDLLSFVNDLEFNITTISSMSCSNFRGPDSLLVGTPGFIDYRVLPLSVHHIQYNCQNTSSGPSLSIKCNNCPIPRRDYYISWQFIDLPNHPATAVGFQFNLSAKDHADNRHVSFVSGAMTSDNFTIDEPKTFRGSEVNILKIHLFPMAYNKLNNLKLIQPVFHDFISGSSFSVASDLQASLGTSKDGLVNTTLYISSLSDYIVEINNENMIGIGKINIFFHTY</sequence>
<dbReference type="PANTHER" id="PTHR37254">
    <property type="entry name" value="OS01G0100500 PROTEIN"/>
    <property type="match status" value="1"/>
</dbReference>
<reference evidence="2 3" key="1">
    <citation type="submission" date="2020-08" db="EMBL/GenBank/DDBJ databases">
        <title>Plant Genome Project.</title>
        <authorList>
            <person name="Zhang R.-G."/>
        </authorList>
    </citation>
    <scope>NUCLEOTIDE SEQUENCE [LARGE SCALE GENOMIC DNA]</scope>
    <source>
        <tissue evidence="2">Rhizome</tissue>
    </source>
</reference>
<keyword evidence="3" id="KW-1185">Reference proteome</keyword>
<dbReference type="Proteomes" id="UP000734854">
    <property type="component" value="Unassembled WGS sequence"/>
</dbReference>